<name>A0A8K0SL22_9HYPO</name>
<dbReference type="PANTHER" id="PTHR33119:SF1">
    <property type="entry name" value="FE2OG DIOXYGENASE DOMAIN-CONTAINING PROTEIN"/>
    <property type="match status" value="1"/>
</dbReference>
<dbReference type="InterPro" id="IPR049207">
    <property type="entry name" value="DUF4246_N"/>
</dbReference>
<evidence type="ECO:0000259" key="2">
    <source>
        <dbReference type="Pfam" id="PF14033"/>
    </source>
</evidence>
<accession>A0A8K0SL22</accession>
<evidence type="ECO:0000313" key="4">
    <source>
        <dbReference type="EMBL" id="KAH7312551.1"/>
    </source>
</evidence>
<feature type="domain" description="DUF4246" evidence="2">
    <location>
        <begin position="219"/>
        <end position="662"/>
    </location>
</feature>
<proteinExistence type="predicted"/>
<evidence type="ECO:0000256" key="1">
    <source>
        <dbReference type="SAM" id="MobiDB-lite"/>
    </source>
</evidence>
<evidence type="ECO:0000259" key="3">
    <source>
        <dbReference type="Pfam" id="PF21666"/>
    </source>
</evidence>
<dbReference type="Pfam" id="PF14033">
    <property type="entry name" value="DUF4246"/>
    <property type="match status" value="1"/>
</dbReference>
<dbReference type="AlphaFoldDB" id="A0A8K0SL22"/>
<dbReference type="InterPro" id="IPR025340">
    <property type="entry name" value="DUF4246"/>
</dbReference>
<dbReference type="EMBL" id="JAGPNK010000010">
    <property type="protein sequence ID" value="KAH7312551.1"/>
    <property type="molecule type" value="Genomic_DNA"/>
</dbReference>
<comment type="caution">
    <text evidence="4">The sequence shown here is derived from an EMBL/GenBank/DDBJ whole genome shotgun (WGS) entry which is preliminary data.</text>
</comment>
<gene>
    <name evidence="4" type="ORF">B0I35DRAFT_58845</name>
</gene>
<keyword evidence="5" id="KW-1185">Reference proteome</keyword>
<sequence length="739" mass="84493">MSASPRALDEVSSEASNRPQAKPFERERLNSNDGGDYSATDGRGTTQEELASTAFGELMREIQRDPSSMSTYGVAFFLDARRDRLPLSDEFRRRVIDDVIDAYASKRHAAAGNISVKLPGFGLALNHRPSDKTLFPSWFDSQDDLFLGIPLTIRELCMLEFIQEVTDRPEWWVKVHNPSVRTLLRNEAISTNWDTDSIFSHFWKGARKESFKCAEFTPAMAEACVIELQRKANLYEKTKFVPVLDTLTATIKSDHLIPKNVGEAIKAAIAKLENIPEKMKNWNYNKTMLNLVDPSLWALRYGVTRILPDKRVTLTKCLDSCGAGLVTPEVIPVESLPREYRQDAYCLESDLSISCEQQWLPCDVNIKDGQVKIESYINNMHPAHFADLYSIIEQVIQHSLPAWDLIYRWPQECQTRRLLATSANRVCGTPQLCRKSTCHPQLRPLNEGEPLRNETPESYKDTDREMLDNIWFNETHQFDLPDPDPKNLKLDHLETSNVKVSGFFDNSSRIQVVVQLFNIHLTPEVPDYEGQRFRISGSRNEHIYATAYYCYDSVNMMTPGLCLHASISCEKIYEETKRGKDFNKIFATSPFNRAWVPLGCTMVHPGRIVFLPNVHEQYLAFTRLRDTSQPGHCKILALHLVDPNTPTISTANVPPQQPDWWQWETQPLLQRFLPTELTLEILRYLDPQSVEAAKINGKKFDNDQRVVNSLMDSYRQRMSGQRGLFEASPVLENSYTATS</sequence>
<dbReference type="PANTHER" id="PTHR33119">
    <property type="entry name" value="IFI3P"/>
    <property type="match status" value="1"/>
</dbReference>
<organism evidence="4 5">
    <name type="scientific">Stachybotrys elegans</name>
    <dbReference type="NCBI Taxonomy" id="80388"/>
    <lineage>
        <taxon>Eukaryota</taxon>
        <taxon>Fungi</taxon>
        <taxon>Dikarya</taxon>
        <taxon>Ascomycota</taxon>
        <taxon>Pezizomycotina</taxon>
        <taxon>Sordariomycetes</taxon>
        <taxon>Hypocreomycetidae</taxon>
        <taxon>Hypocreales</taxon>
        <taxon>Stachybotryaceae</taxon>
        <taxon>Stachybotrys</taxon>
    </lineage>
</organism>
<evidence type="ECO:0000313" key="5">
    <source>
        <dbReference type="Proteomes" id="UP000813444"/>
    </source>
</evidence>
<reference evidence="4" key="1">
    <citation type="journal article" date="2021" name="Nat. Commun.">
        <title>Genetic determinants of endophytism in the Arabidopsis root mycobiome.</title>
        <authorList>
            <person name="Mesny F."/>
            <person name="Miyauchi S."/>
            <person name="Thiergart T."/>
            <person name="Pickel B."/>
            <person name="Atanasova L."/>
            <person name="Karlsson M."/>
            <person name="Huettel B."/>
            <person name="Barry K.W."/>
            <person name="Haridas S."/>
            <person name="Chen C."/>
            <person name="Bauer D."/>
            <person name="Andreopoulos W."/>
            <person name="Pangilinan J."/>
            <person name="LaButti K."/>
            <person name="Riley R."/>
            <person name="Lipzen A."/>
            <person name="Clum A."/>
            <person name="Drula E."/>
            <person name="Henrissat B."/>
            <person name="Kohler A."/>
            <person name="Grigoriev I.V."/>
            <person name="Martin F.M."/>
            <person name="Hacquard S."/>
        </authorList>
    </citation>
    <scope>NUCLEOTIDE SEQUENCE</scope>
    <source>
        <strain evidence="4">MPI-CAGE-CH-0235</strain>
    </source>
</reference>
<dbReference type="Pfam" id="PF21666">
    <property type="entry name" value="DUF4246_N"/>
    <property type="match status" value="1"/>
</dbReference>
<protein>
    <submittedName>
        <fullName evidence="4">Uncharacterized protein</fullName>
    </submittedName>
</protein>
<dbReference type="InterPro" id="IPR049192">
    <property type="entry name" value="DUF4246_C"/>
</dbReference>
<dbReference type="OrthoDB" id="415532at2759"/>
<feature type="region of interest" description="Disordered" evidence="1">
    <location>
        <begin position="1"/>
        <end position="46"/>
    </location>
</feature>
<feature type="domain" description="DUF4246" evidence="3">
    <location>
        <begin position="118"/>
        <end position="180"/>
    </location>
</feature>
<dbReference type="Proteomes" id="UP000813444">
    <property type="component" value="Unassembled WGS sequence"/>
</dbReference>